<feature type="compositionally biased region" description="Basic and acidic residues" evidence="1">
    <location>
        <begin position="177"/>
        <end position="189"/>
    </location>
</feature>
<dbReference type="AlphaFoldDB" id="A0A7J6KVJ8"/>
<dbReference type="Proteomes" id="UP000572268">
    <property type="component" value="Unassembled WGS sequence"/>
</dbReference>
<comment type="caution">
    <text evidence="2">The sequence shown here is derived from an EMBL/GenBank/DDBJ whole genome shotgun (WGS) entry which is preliminary data.</text>
</comment>
<protein>
    <submittedName>
        <fullName evidence="2">Uncharacterized protein</fullName>
    </submittedName>
</protein>
<gene>
    <name evidence="2" type="ORF">FOL46_000604</name>
</gene>
<feature type="region of interest" description="Disordered" evidence="1">
    <location>
        <begin position="250"/>
        <end position="275"/>
    </location>
</feature>
<reference evidence="2 3" key="1">
    <citation type="submission" date="2020-04" db="EMBL/GenBank/DDBJ databases">
        <title>Perkinsus olseni comparative genomics.</title>
        <authorList>
            <person name="Bogema D.R."/>
        </authorList>
    </citation>
    <scope>NUCLEOTIDE SEQUENCE [LARGE SCALE GENOMIC DNA]</scope>
    <source>
        <strain evidence="2">ATCC PRA-31</strain>
    </source>
</reference>
<organism evidence="2 3">
    <name type="scientific">Perkinsus olseni</name>
    <name type="common">Perkinsus atlanticus</name>
    <dbReference type="NCBI Taxonomy" id="32597"/>
    <lineage>
        <taxon>Eukaryota</taxon>
        <taxon>Sar</taxon>
        <taxon>Alveolata</taxon>
        <taxon>Perkinsozoa</taxon>
        <taxon>Perkinsea</taxon>
        <taxon>Perkinsida</taxon>
        <taxon>Perkinsidae</taxon>
        <taxon>Perkinsus</taxon>
    </lineage>
</organism>
<name>A0A7J6KVJ8_PEROL</name>
<feature type="region of interest" description="Disordered" evidence="1">
    <location>
        <begin position="12"/>
        <end position="33"/>
    </location>
</feature>
<feature type="compositionally biased region" description="Low complexity" evidence="1">
    <location>
        <begin position="260"/>
        <end position="269"/>
    </location>
</feature>
<evidence type="ECO:0000313" key="2">
    <source>
        <dbReference type="EMBL" id="KAF4650987.1"/>
    </source>
</evidence>
<sequence length="311" mass="35236">MEDSRLISLHDHLSEGMSRRGRRGGLGRVKGTPGTTAVLRTKRFEDQHMPDNRLYRGFVRGDVLGKRRLDRIIEDVLDKQEGKKMPWKALRRECVKQWRIENMADERTDQHVGDLVLTTIPATYLSNKSNLVSKKVPYYYWMAQSSLSARLEDILRESESAVALLHRLVQSGNSRSITRDRTLGKKETESSMPEQSCRREMEEAACDIRILTRSLNALAGIRCSSWQEDTSLTAAVDGLEKAVMTLTMQKRGGNRGGGVSRSVGGAPSRSGERVPSYMDQMRASLRRLKTENQHLKLEVHRLTPKAAAKFR</sequence>
<dbReference type="EMBL" id="JABANN010001135">
    <property type="protein sequence ID" value="KAF4650987.1"/>
    <property type="molecule type" value="Genomic_DNA"/>
</dbReference>
<feature type="region of interest" description="Disordered" evidence="1">
    <location>
        <begin position="176"/>
        <end position="198"/>
    </location>
</feature>
<accession>A0A7J6KVJ8</accession>
<evidence type="ECO:0000313" key="3">
    <source>
        <dbReference type="Proteomes" id="UP000572268"/>
    </source>
</evidence>
<evidence type="ECO:0000256" key="1">
    <source>
        <dbReference type="SAM" id="MobiDB-lite"/>
    </source>
</evidence>
<proteinExistence type="predicted"/>